<feature type="compositionally biased region" description="Basic and acidic residues" evidence="1">
    <location>
        <begin position="25"/>
        <end position="49"/>
    </location>
</feature>
<dbReference type="InterPro" id="IPR036388">
    <property type="entry name" value="WH-like_DNA-bd_sf"/>
</dbReference>
<sequence length="240" mass="25727">MRACTGGAPHTGSPALRSQEAAGEGIDHDRTVHTDSSHSTVLDEDRCHLGEGPMRPALQHDSLDSLATAVASGNKTAVVRLSAAVRPMVVRRCRAELVPGVADMVAEVACTSVLRALPDRTEPGEPFLHFLYTTTTHLIARIPIADRHGPASTRLAALPAPERDVLTLRLIVGLDTEDTATSLGRTPGEVLHDQHRALQTLRGSLAGQRAGSLAPEGETVRSQRESVDTVRRQIRWCTTP</sequence>
<reference evidence="3" key="1">
    <citation type="submission" date="2016-10" db="EMBL/GenBank/DDBJ databases">
        <authorList>
            <person name="Varghese N."/>
        </authorList>
    </citation>
    <scope>NUCLEOTIDE SEQUENCE [LARGE SCALE GENOMIC DNA]</scope>
    <source>
        <strain evidence="3">DSM 44719</strain>
    </source>
</reference>
<dbReference type="GO" id="GO:0000428">
    <property type="term" value="C:DNA-directed RNA polymerase complex"/>
    <property type="evidence" value="ECO:0007669"/>
    <property type="project" value="UniProtKB-KW"/>
</dbReference>
<feature type="region of interest" description="Disordered" evidence="1">
    <location>
        <begin position="1"/>
        <end position="58"/>
    </location>
</feature>
<evidence type="ECO:0000313" key="3">
    <source>
        <dbReference type="Proteomes" id="UP000183407"/>
    </source>
</evidence>
<dbReference type="AlphaFoldDB" id="A0A1H4U2M7"/>
<protein>
    <submittedName>
        <fullName evidence="2">DNA-directed RNA polymerase specialized sigma subunit, sigma24 family</fullName>
    </submittedName>
</protein>
<dbReference type="Proteomes" id="UP000183407">
    <property type="component" value="Unassembled WGS sequence"/>
</dbReference>
<evidence type="ECO:0000256" key="1">
    <source>
        <dbReference type="SAM" id="MobiDB-lite"/>
    </source>
</evidence>
<feature type="region of interest" description="Disordered" evidence="1">
    <location>
        <begin position="205"/>
        <end position="225"/>
    </location>
</feature>
<gene>
    <name evidence="2" type="ORF">SAMN04490220_2139</name>
</gene>
<dbReference type="EMBL" id="FNTL01000004">
    <property type="protein sequence ID" value="SEC62521.1"/>
    <property type="molecule type" value="Genomic_DNA"/>
</dbReference>
<organism evidence="2 3">
    <name type="scientific">Rhodococcus jostii</name>
    <dbReference type="NCBI Taxonomy" id="132919"/>
    <lineage>
        <taxon>Bacteria</taxon>
        <taxon>Bacillati</taxon>
        <taxon>Actinomycetota</taxon>
        <taxon>Actinomycetes</taxon>
        <taxon>Mycobacteriales</taxon>
        <taxon>Nocardiaceae</taxon>
        <taxon>Rhodococcus</taxon>
    </lineage>
</organism>
<keyword evidence="2" id="KW-0804">Transcription</keyword>
<dbReference type="SUPFAM" id="SSF88659">
    <property type="entry name" value="Sigma3 and sigma4 domains of RNA polymerase sigma factors"/>
    <property type="match status" value="1"/>
</dbReference>
<proteinExistence type="predicted"/>
<name>A0A1H4U2M7_RHOJO</name>
<dbReference type="InterPro" id="IPR013324">
    <property type="entry name" value="RNA_pol_sigma_r3/r4-like"/>
</dbReference>
<keyword evidence="2" id="KW-0240">DNA-directed RNA polymerase</keyword>
<accession>A0A1H4U2M7</accession>
<dbReference type="Gene3D" id="1.10.10.10">
    <property type="entry name" value="Winged helix-like DNA-binding domain superfamily/Winged helix DNA-binding domain"/>
    <property type="match status" value="1"/>
</dbReference>
<evidence type="ECO:0000313" key="2">
    <source>
        <dbReference type="EMBL" id="SEC62521.1"/>
    </source>
</evidence>